<reference evidence="1 2" key="1">
    <citation type="submission" date="2018-03" db="EMBL/GenBank/DDBJ databases">
        <title>The ancient ancestry and fast evolution of plastids.</title>
        <authorList>
            <person name="Moore K.R."/>
            <person name="Magnabosco C."/>
            <person name="Momper L."/>
            <person name="Gold D.A."/>
            <person name="Bosak T."/>
            <person name="Fournier G.P."/>
        </authorList>
    </citation>
    <scope>NUCLEOTIDE SEQUENCE [LARGE SCALE GENOMIC DNA]</scope>
    <source>
        <strain evidence="1 2">CCALA 037</strain>
    </source>
</reference>
<dbReference type="SUPFAM" id="SSF88723">
    <property type="entry name" value="PIN domain-like"/>
    <property type="match status" value="1"/>
</dbReference>
<dbReference type="EMBL" id="PVWO01000055">
    <property type="protein sequence ID" value="PSB57933.1"/>
    <property type="molecule type" value="Genomic_DNA"/>
</dbReference>
<evidence type="ECO:0000313" key="2">
    <source>
        <dbReference type="Proteomes" id="UP000238937"/>
    </source>
</evidence>
<gene>
    <name evidence="1" type="ORF">C7B77_06620</name>
</gene>
<dbReference type="AlphaFoldDB" id="A0A2T1GJI7"/>
<dbReference type="RefSeq" id="WP_106301811.1">
    <property type="nucleotide sequence ID" value="NZ_PVWO01000055.1"/>
</dbReference>
<organism evidence="1 2">
    <name type="scientific">Chamaesiphon polymorphus CCALA 037</name>
    <dbReference type="NCBI Taxonomy" id="2107692"/>
    <lineage>
        <taxon>Bacteria</taxon>
        <taxon>Bacillati</taxon>
        <taxon>Cyanobacteriota</taxon>
        <taxon>Cyanophyceae</taxon>
        <taxon>Gomontiellales</taxon>
        <taxon>Chamaesiphonaceae</taxon>
        <taxon>Chamaesiphon</taxon>
    </lineage>
</organism>
<dbReference type="CDD" id="cd09881">
    <property type="entry name" value="PIN_VapC4-5_FitB-like"/>
    <property type="match status" value="1"/>
</dbReference>
<protein>
    <submittedName>
        <fullName evidence="1">Nuclease</fullName>
    </submittedName>
</protein>
<evidence type="ECO:0000313" key="1">
    <source>
        <dbReference type="EMBL" id="PSB57933.1"/>
    </source>
</evidence>
<comment type="caution">
    <text evidence="1">The sequence shown here is derived from an EMBL/GenBank/DDBJ whole genome shotgun (WGS) entry which is preliminary data.</text>
</comment>
<dbReference type="Gene3D" id="3.40.50.1010">
    <property type="entry name" value="5'-nuclease"/>
    <property type="match status" value="1"/>
</dbReference>
<dbReference type="InterPro" id="IPR029060">
    <property type="entry name" value="PIN-like_dom_sf"/>
</dbReference>
<keyword evidence="2" id="KW-1185">Reference proteome</keyword>
<dbReference type="OrthoDB" id="574223at2"/>
<proteinExistence type="predicted"/>
<sequence length="142" mass="16217">MTLFILDTDSASLFLAGNQKLIYRVTQEVSNVVTTIVTIQELFNGWAGRVNDPAEANNLVRIYGKLWQTTEFLKTIEILTFSELANTYHQHLLLEHKSLSKKRLEKDMRIAAIVLSVGGTIITRNHKDFSQVPDLKIEDWTL</sequence>
<dbReference type="Proteomes" id="UP000238937">
    <property type="component" value="Unassembled WGS sequence"/>
</dbReference>
<name>A0A2T1GJI7_9CYAN</name>
<accession>A0A2T1GJI7</accession>